<dbReference type="EMBL" id="MDEO01000036">
    <property type="protein sequence ID" value="OCX13170.1"/>
    <property type="molecule type" value="Genomic_DNA"/>
</dbReference>
<gene>
    <name evidence="1" type="ORF">QV13_26955</name>
</gene>
<proteinExistence type="predicted"/>
<dbReference type="Proteomes" id="UP000094412">
    <property type="component" value="Unassembled WGS sequence"/>
</dbReference>
<sequence length="74" mass="8540">MPTPVDNYRVEIWSADEGERLEVLAQSSDNFLSQAAWNEACERFPGVLLVHYNNRFVMQRRRAGELNPSKSSQQ</sequence>
<keyword evidence="2" id="KW-1185">Reference proteome</keyword>
<reference evidence="1 2" key="1">
    <citation type="submission" date="2016-08" db="EMBL/GenBank/DDBJ databases">
        <title>Whole genome sequence of Mesorhizobium sp. strain UASWS1009 isolated from industrial sewage.</title>
        <authorList>
            <person name="Crovadore J."/>
            <person name="Calmin G."/>
            <person name="Chablais R."/>
            <person name="Cochard B."/>
            <person name="Lefort F."/>
        </authorList>
    </citation>
    <scope>NUCLEOTIDE SEQUENCE [LARGE SCALE GENOMIC DNA]</scope>
    <source>
        <strain evidence="1 2">UASWS1009</strain>
    </source>
</reference>
<evidence type="ECO:0000313" key="2">
    <source>
        <dbReference type="Proteomes" id="UP000094412"/>
    </source>
</evidence>
<dbReference type="AlphaFoldDB" id="A0A1C2DEL0"/>
<evidence type="ECO:0000313" key="1">
    <source>
        <dbReference type="EMBL" id="OCX13170.1"/>
    </source>
</evidence>
<comment type="caution">
    <text evidence="1">The sequence shown here is derived from an EMBL/GenBank/DDBJ whole genome shotgun (WGS) entry which is preliminary data.</text>
</comment>
<name>A0A1C2DEL0_9HYPH</name>
<organism evidence="1 2">
    <name type="scientific">Mesorhizobium hungaricum</name>
    <dbReference type="NCBI Taxonomy" id="1566387"/>
    <lineage>
        <taxon>Bacteria</taxon>
        <taxon>Pseudomonadati</taxon>
        <taxon>Pseudomonadota</taxon>
        <taxon>Alphaproteobacteria</taxon>
        <taxon>Hyphomicrobiales</taxon>
        <taxon>Phyllobacteriaceae</taxon>
        <taxon>Mesorhizobium</taxon>
    </lineage>
</organism>
<accession>A0A1C2DEL0</accession>
<protein>
    <submittedName>
        <fullName evidence="1">Uncharacterized protein</fullName>
    </submittedName>
</protein>
<dbReference type="STRING" id="1566387.QV13_26955"/>